<sequence>MNRIDRLARAIADDDVASVSEQLLQLAELEITPETIERVFRAVTGSWILVQAAIFEAVEVLEHLLASKAFASKPKAEAALWRVCTRYYFCYYHDEEKAVYIARKLINHGVAVDARNGHGMTPLMLALRSAPKWSSSHSLVSLLIQSGANVNSVDLHGKQPIQYWMDAVNEHCGSMRLVQVSTQSLETCGILLVEAGAKTDVRRQWRGDSPLHVAVRFGMNRLVGILAPKTVKLDWRTMVATHH</sequence>
<dbReference type="EMBL" id="KB445557">
    <property type="protein sequence ID" value="EMC95272.1"/>
    <property type="molecule type" value="Genomic_DNA"/>
</dbReference>
<proteinExistence type="predicted"/>
<dbReference type="SMART" id="SM00248">
    <property type="entry name" value="ANK"/>
    <property type="match status" value="3"/>
</dbReference>
<feature type="repeat" description="ANK" evidence="3">
    <location>
        <begin position="118"/>
        <end position="155"/>
    </location>
</feature>
<accession>M2LLT3</accession>
<dbReference type="PROSITE" id="PS50088">
    <property type="entry name" value="ANK_REPEAT"/>
    <property type="match status" value="1"/>
</dbReference>
<reference evidence="4 5" key="1">
    <citation type="journal article" date="2012" name="PLoS Pathog.">
        <title>Diverse lifestyles and strategies of plant pathogenesis encoded in the genomes of eighteen Dothideomycetes fungi.</title>
        <authorList>
            <person name="Ohm R.A."/>
            <person name="Feau N."/>
            <person name="Henrissat B."/>
            <person name="Schoch C.L."/>
            <person name="Horwitz B.A."/>
            <person name="Barry K.W."/>
            <person name="Condon B.J."/>
            <person name="Copeland A.C."/>
            <person name="Dhillon B."/>
            <person name="Glaser F."/>
            <person name="Hesse C.N."/>
            <person name="Kosti I."/>
            <person name="LaButti K."/>
            <person name="Lindquist E.A."/>
            <person name="Lucas S."/>
            <person name="Salamov A.A."/>
            <person name="Bradshaw R.E."/>
            <person name="Ciuffetti L."/>
            <person name="Hamelin R.C."/>
            <person name="Kema G.H.J."/>
            <person name="Lawrence C."/>
            <person name="Scott J.A."/>
            <person name="Spatafora J.W."/>
            <person name="Turgeon B.G."/>
            <person name="de Wit P.J.G.M."/>
            <person name="Zhong S."/>
            <person name="Goodwin S.B."/>
            <person name="Grigoriev I.V."/>
        </authorList>
    </citation>
    <scope>NUCLEOTIDE SEQUENCE [LARGE SCALE GENOMIC DNA]</scope>
    <source>
        <strain evidence="4 5">UAMH 10762</strain>
    </source>
</reference>
<dbReference type="Proteomes" id="UP000011761">
    <property type="component" value="Unassembled WGS sequence"/>
</dbReference>
<evidence type="ECO:0000256" key="2">
    <source>
        <dbReference type="ARBA" id="ARBA00023043"/>
    </source>
</evidence>
<dbReference type="InterPro" id="IPR036770">
    <property type="entry name" value="Ankyrin_rpt-contain_sf"/>
</dbReference>
<dbReference type="GeneID" id="19108944"/>
<keyword evidence="5" id="KW-1185">Reference proteome</keyword>
<dbReference type="PANTHER" id="PTHR24201">
    <property type="entry name" value="ANK_REP_REGION DOMAIN-CONTAINING PROTEIN"/>
    <property type="match status" value="1"/>
</dbReference>
<protein>
    <submittedName>
        <fullName evidence="4">Uncharacterized protein</fullName>
    </submittedName>
</protein>
<evidence type="ECO:0000313" key="4">
    <source>
        <dbReference type="EMBL" id="EMC95272.1"/>
    </source>
</evidence>
<dbReference type="AlphaFoldDB" id="M2LLT3"/>
<dbReference type="RefSeq" id="XP_007677808.1">
    <property type="nucleotide sequence ID" value="XM_007679618.1"/>
</dbReference>
<dbReference type="Pfam" id="PF12796">
    <property type="entry name" value="Ank_2"/>
    <property type="match status" value="1"/>
</dbReference>
<evidence type="ECO:0000313" key="5">
    <source>
        <dbReference type="Proteomes" id="UP000011761"/>
    </source>
</evidence>
<keyword evidence="1" id="KW-0677">Repeat</keyword>
<dbReference type="HOGENOM" id="CLU_1142419_0_0_1"/>
<organism evidence="4 5">
    <name type="scientific">Baudoinia panamericana (strain UAMH 10762)</name>
    <name type="common">Angels' share fungus</name>
    <name type="synonym">Baudoinia compniacensis (strain UAMH 10762)</name>
    <dbReference type="NCBI Taxonomy" id="717646"/>
    <lineage>
        <taxon>Eukaryota</taxon>
        <taxon>Fungi</taxon>
        <taxon>Dikarya</taxon>
        <taxon>Ascomycota</taxon>
        <taxon>Pezizomycotina</taxon>
        <taxon>Dothideomycetes</taxon>
        <taxon>Dothideomycetidae</taxon>
        <taxon>Mycosphaerellales</taxon>
        <taxon>Teratosphaeriaceae</taxon>
        <taxon>Baudoinia</taxon>
    </lineage>
</organism>
<gene>
    <name evidence="4" type="ORF">BAUCODRAFT_149275</name>
</gene>
<keyword evidence="2 3" id="KW-0040">ANK repeat</keyword>
<dbReference type="InterPro" id="IPR050776">
    <property type="entry name" value="Ank_Repeat/CDKN_Inhibitor"/>
</dbReference>
<dbReference type="OrthoDB" id="5431422at2759"/>
<dbReference type="Gene3D" id="1.25.40.20">
    <property type="entry name" value="Ankyrin repeat-containing domain"/>
    <property type="match status" value="1"/>
</dbReference>
<dbReference type="KEGG" id="bcom:BAUCODRAFT_149275"/>
<evidence type="ECO:0000256" key="1">
    <source>
        <dbReference type="ARBA" id="ARBA00022737"/>
    </source>
</evidence>
<dbReference type="InterPro" id="IPR002110">
    <property type="entry name" value="Ankyrin_rpt"/>
</dbReference>
<evidence type="ECO:0000256" key="3">
    <source>
        <dbReference type="PROSITE-ProRule" id="PRU00023"/>
    </source>
</evidence>
<dbReference type="PROSITE" id="PS50297">
    <property type="entry name" value="ANK_REP_REGION"/>
    <property type="match status" value="1"/>
</dbReference>
<name>M2LLT3_BAUPA</name>
<dbReference type="SUPFAM" id="SSF48403">
    <property type="entry name" value="Ankyrin repeat"/>
    <property type="match status" value="1"/>
</dbReference>